<evidence type="ECO:0000313" key="3">
    <source>
        <dbReference type="Proteomes" id="UP000636709"/>
    </source>
</evidence>
<protein>
    <recommendedName>
        <fullName evidence="1">Endonuclease/exonuclease/phosphatase domain-containing protein</fullName>
    </recommendedName>
</protein>
<dbReference type="GO" id="GO:0003824">
    <property type="term" value="F:catalytic activity"/>
    <property type="evidence" value="ECO:0007669"/>
    <property type="project" value="InterPro"/>
</dbReference>
<dbReference type="Gene3D" id="3.60.10.10">
    <property type="entry name" value="Endonuclease/exonuclease/phosphatase"/>
    <property type="match status" value="1"/>
</dbReference>
<dbReference type="InterPro" id="IPR005135">
    <property type="entry name" value="Endo/exonuclease/phosphatase"/>
</dbReference>
<dbReference type="Pfam" id="PF03372">
    <property type="entry name" value="Exo_endo_phos"/>
    <property type="match status" value="1"/>
</dbReference>
<name>A0A835A5X6_9POAL</name>
<dbReference type="SUPFAM" id="SSF56219">
    <property type="entry name" value="DNase I-like"/>
    <property type="match status" value="1"/>
</dbReference>
<sequence length="336" mass="37966">MEPASFKKLLLSSWNVRGLGDSDKCRDVRYTLSSTPLHVICLQETKLSDVAVSKASSFLPSNLTNFTYKNSNGASGGLLNAWTYFFESTVDSLSFAVTNVYGPCRNDQKENFLNELRFLSTTCTGPWLIFGDFNLTRVAEDKNTENFSNAAPEAFNDIIDELLLNDLPLLDHRFTWSNGQDNPTLVRLDRALINVPWGQALFNSTLTSLVRHTSDHVPLLLTATSTAPVSQIFRYQKFWAAYATYKNMVLQVWEAPVNQVADSAQQVVEKLKWVRVKSKKFAKDIKCPKEIMVACQHVIALIDIMEELRSLTLEELLLRTPVKEQLSTHNKALSDY</sequence>
<gene>
    <name evidence="2" type="ORF">HU200_060808</name>
</gene>
<dbReference type="AlphaFoldDB" id="A0A835A5X6"/>
<accession>A0A835A5X6</accession>
<dbReference type="InterPro" id="IPR036691">
    <property type="entry name" value="Endo/exonu/phosph_ase_sf"/>
</dbReference>
<dbReference type="OrthoDB" id="685351at2759"/>
<dbReference type="PANTHER" id="PTHR33710">
    <property type="entry name" value="BNAC02G09200D PROTEIN"/>
    <property type="match status" value="1"/>
</dbReference>
<feature type="domain" description="Endonuclease/exonuclease/phosphatase" evidence="1">
    <location>
        <begin position="13"/>
        <end position="216"/>
    </location>
</feature>
<dbReference type="Proteomes" id="UP000636709">
    <property type="component" value="Unassembled WGS sequence"/>
</dbReference>
<dbReference type="EMBL" id="JACEFO010002569">
    <property type="protein sequence ID" value="KAF8656102.1"/>
    <property type="molecule type" value="Genomic_DNA"/>
</dbReference>
<dbReference type="PANTHER" id="PTHR33710:SF48">
    <property type="entry name" value="OS02G0307075 PROTEIN"/>
    <property type="match status" value="1"/>
</dbReference>
<keyword evidence="3" id="KW-1185">Reference proteome</keyword>
<proteinExistence type="predicted"/>
<organism evidence="2 3">
    <name type="scientific">Digitaria exilis</name>
    <dbReference type="NCBI Taxonomy" id="1010633"/>
    <lineage>
        <taxon>Eukaryota</taxon>
        <taxon>Viridiplantae</taxon>
        <taxon>Streptophyta</taxon>
        <taxon>Embryophyta</taxon>
        <taxon>Tracheophyta</taxon>
        <taxon>Spermatophyta</taxon>
        <taxon>Magnoliopsida</taxon>
        <taxon>Liliopsida</taxon>
        <taxon>Poales</taxon>
        <taxon>Poaceae</taxon>
        <taxon>PACMAD clade</taxon>
        <taxon>Panicoideae</taxon>
        <taxon>Panicodae</taxon>
        <taxon>Paniceae</taxon>
        <taxon>Anthephorinae</taxon>
        <taxon>Digitaria</taxon>
    </lineage>
</organism>
<evidence type="ECO:0000313" key="2">
    <source>
        <dbReference type="EMBL" id="KAF8656102.1"/>
    </source>
</evidence>
<comment type="caution">
    <text evidence="2">The sequence shown here is derived from an EMBL/GenBank/DDBJ whole genome shotgun (WGS) entry which is preliminary data.</text>
</comment>
<evidence type="ECO:0000259" key="1">
    <source>
        <dbReference type="Pfam" id="PF03372"/>
    </source>
</evidence>
<reference evidence="2" key="1">
    <citation type="submission" date="2020-07" db="EMBL/GenBank/DDBJ databases">
        <title>Genome sequence and genetic diversity analysis of an under-domesticated orphan crop, white fonio (Digitaria exilis).</title>
        <authorList>
            <person name="Bennetzen J.L."/>
            <person name="Chen S."/>
            <person name="Ma X."/>
            <person name="Wang X."/>
            <person name="Yssel A.E.J."/>
            <person name="Chaluvadi S.R."/>
            <person name="Johnson M."/>
            <person name="Gangashetty P."/>
            <person name="Hamidou F."/>
            <person name="Sanogo M.D."/>
            <person name="Zwaenepoel A."/>
            <person name="Wallace J."/>
            <person name="Van De Peer Y."/>
            <person name="Van Deynze A."/>
        </authorList>
    </citation>
    <scope>NUCLEOTIDE SEQUENCE</scope>
    <source>
        <tissue evidence="2">Leaves</tissue>
    </source>
</reference>